<proteinExistence type="predicted"/>
<dbReference type="RefSeq" id="WP_068836498.1">
    <property type="nucleotide sequence ID" value="NZ_CP014766.1"/>
</dbReference>
<dbReference type="Proteomes" id="UP000182491">
    <property type="component" value="Unassembled WGS sequence"/>
</dbReference>
<feature type="transmembrane region" description="Helical" evidence="1">
    <location>
        <begin position="46"/>
        <end position="67"/>
    </location>
</feature>
<evidence type="ECO:0000313" key="3">
    <source>
        <dbReference type="Proteomes" id="UP000182491"/>
    </source>
</evidence>
<evidence type="ECO:0000256" key="1">
    <source>
        <dbReference type="SAM" id="Phobius"/>
    </source>
</evidence>
<keyword evidence="3" id="KW-1185">Reference proteome</keyword>
<dbReference type="AlphaFoldDB" id="A0A1I7GPL6"/>
<gene>
    <name evidence="2" type="ORF">SAMN04487941_1176</name>
</gene>
<name>A0A1I7GPL6_9BACT</name>
<keyword evidence="1" id="KW-1133">Transmembrane helix</keyword>
<keyword evidence="1" id="KW-0812">Transmembrane</keyword>
<reference evidence="3" key="1">
    <citation type="submission" date="2016-10" db="EMBL/GenBank/DDBJ databases">
        <authorList>
            <person name="Varghese N."/>
        </authorList>
    </citation>
    <scope>NUCLEOTIDE SEQUENCE [LARGE SCALE GENOMIC DNA]</scope>
    <source>
        <strain evidence="3">DSM 18820</strain>
    </source>
</reference>
<protein>
    <submittedName>
        <fullName evidence="2">Uncharacterized protein</fullName>
    </submittedName>
</protein>
<accession>A0A1I7GPL6</accession>
<organism evidence="2 3">
    <name type="scientific">Pontibacter akesuensis</name>
    <dbReference type="NCBI Taxonomy" id="388950"/>
    <lineage>
        <taxon>Bacteria</taxon>
        <taxon>Pseudomonadati</taxon>
        <taxon>Bacteroidota</taxon>
        <taxon>Cytophagia</taxon>
        <taxon>Cytophagales</taxon>
        <taxon>Hymenobacteraceae</taxon>
        <taxon>Pontibacter</taxon>
    </lineage>
</organism>
<evidence type="ECO:0000313" key="2">
    <source>
        <dbReference type="EMBL" id="SFU50432.1"/>
    </source>
</evidence>
<dbReference type="STRING" id="388950.GCA_001611675_00271"/>
<sequence>MTARLTNLWSIINKGLTFVNAILFGVVFGGMAFFDYKKERYKQVPAWANILLLLLLGFAAIVSMYNFL</sequence>
<dbReference type="EMBL" id="FPCA01000001">
    <property type="protein sequence ID" value="SFU50432.1"/>
    <property type="molecule type" value="Genomic_DNA"/>
</dbReference>
<feature type="transmembrane region" description="Helical" evidence="1">
    <location>
        <begin position="15"/>
        <end position="34"/>
    </location>
</feature>
<keyword evidence="1" id="KW-0472">Membrane</keyword>